<protein>
    <submittedName>
        <fullName evidence="2">NIPSNAP protein</fullName>
    </submittedName>
</protein>
<proteinExistence type="predicted"/>
<name>A0A1I7M044_9BURK</name>
<dbReference type="InterPro" id="IPR012577">
    <property type="entry name" value="NIPSNAP"/>
</dbReference>
<keyword evidence="3" id="KW-1185">Reference proteome</keyword>
<dbReference type="EMBL" id="FPBO01000045">
    <property type="protein sequence ID" value="SFV15324.1"/>
    <property type="molecule type" value="Genomic_DNA"/>
</dbReference>
<gene>
    <name evidence="2" type="ORF">SAMN05216552_104555</name>
</gene>
<dbReference type="OrthoDB" id="8778295at2"/>
<evidence type="ECO:0000313" key="2">
    <source>
        <dbReference type="EMBL" id="SFV15324.1"/>
    </source>
</evidence>
<evidence type="ECO:0000313" key="3">
    <source>
        <dbReference type="Proteomes" id="UP000199391"/>
    </source>
</evidence>
<dbReference type="SUPFAM" id="SSF54909">
    <property type="entry name" value="Dimeric alpha+beta barrel"/>
    <property type="match status" value="1"/>
</dbReference>
<dbReference type="RefSeq" id="WP_093560256.1">
    <property type="nucleotide sequence ID" value="NZ_FPBO01000045.1"/>
</dbReference>
<evidence type="ECO:0000259" key="1">
    <source>
        <dbReference type="Pfam" id="PF07978"/>
    </source>
</evidence>
<dbReference type="Pfam" id="PF07978">
    <property type="entry name" value="NIPSNAP"/>
    <property type="match status" value="1"/>
</dbReference>
<dbReference type="STRING" id="1035707.SAMN05216552_104555"/>
<dbReference type="Proteomes" id="UP000199391">
    <property type="component" value="Unassembled WGS sequence"/>
</dbReference>
<organism evidence="2 3">
    <name type="scientific">Pseudoduganella namucuonensis</name>
    <dbReference type="NCBI Taxonomy" id="1035707"/>
    <lineage>
        <taxon>Bacteria</taxon>
        <taxon>Pseudomonadati</taxon>
        <taxon>Pseudomonadota</taxon>
        <taxon>Betaproteobacteria</taxon>
        <taxon>Burkholderiales</taxon>
        <taxon>Oxalobacteraceae</taxon>
        <taxon>Telluria group</taxon>
        <taxon>Pseudoduganella</taxon>
    </lineage>
</organism>
<sequence>MSIFLQATIEIDGAGYQRFVQTMAEWVPIIETSGWKLHAAYMHRTGRLNTVIDIWELEDMAHMDRGFQHLMAHPRFGEFKRVLDETVKRETLVVLQKFSYAS</sequence>
<dbReference type="Gene3D" id="3.30.70.100">
    <property type="match status" value="1"/>
</dbReference>
<reference evidence="3" key="1">
    <citation type="submission" date="2016-10" db="EMBL/GenBank/DDBJ databases">
        <authorList>
            <person name="Varghese N."/>
            <person name="Submissions S."/>
        </authorList>
    </citation>
    <scope>NUCLEOTIDE SEQUENCE [LARGE SCALE GENOMIC DNA]</scope>
    <source>
        <strain evidence="3">CGMCC 1.11014</strain>
    </source>
</reference>
<accession>A0A1I7M044</accession>
<dbReference type="InterPro" id="IPR011008">
    <property type="entry name" value="Dimeric_a/b-barrel"/>
</dbReference>
<feature type="domain" description="NIPSNAP" evidence="1">
    <location>
        <begin position="18"/>
        <end position="95"/>
    </location>
</feature>
<dbReference type="AlphaFoldDB" id="A0A1I7M044"/>